<dbReference type="Pfam" id="PF07995">
    <property type="entry name" value="GSDH"/>
    <property type="match status" value="1"/>
</dbReference>
<evidence type="ECO:0000313" key="3">
    <source>
        <dbReference type="Proteomes" id="UP000198790"/>
    </source>
</evidence>
<sequence>MKNIKRYLPIALFVAGASTWISCSPKEAEVAIEPIDETYAVQTEKMLINVDTLYTEFENPWGMTWLSDGRMLVTEKKGEILIFKDDKFTGEKIQGLPDFYTKGQSGLLDITAHPKFDENGWIYISYGKLMPDSASSTTIMRFKLEGGNAVNQEELIQSLPAWKSNQHYGSRIVFDNDGYLYYSSGERGNTPTNAQDLTNSHGKIHRIHDDGRIPTDNPFVDTEGAVASIWTYGNRNPQGLYFDKENNKLYESEHGPQGGDELNLLEKGKNYGWPVITWGIGYDDKPVSDIQEKEGMEQPLTYYVPSIATAGMTMITSDRYPAWKGDILIGALKKMHINRVDMDGSKALSQEIMLQDIGRVRQVSQSPDGYIYAITEGTGLMVKLIPIR</sequence>
<dbReference type="PANTHER" id="PTHR19328:SF75">
    <property type="entry name" value="ALDOSE SUGAR DEHYDROGENASE YLII"/>
    <property type="match status" value="1"/>
</dbReference>
<organism evidence="2 3">
    <name type="scientific">Algoriphagus aquimarinus</name>
    <dbReference type="NCBI Taxonomy" id="237018"/>
    <lineage>
        <taxon>Bacteria</taxon>
        <taxon>Pseudomonadati</taxon>
        <taxon>Bacteroidota</taxon>
        <taxon>Cytophagia</taxon>
        <taxon>Cytophagales</taxon>
        <taxon>Cyclobacteriaceae</taxon>
        <taxon>Algoriphagus</taxon>
    </lineage>
</organism>
<dbReference type="PANTHER" id="PTHR19328">
    <property type="entry name" value="HEDGEHOG-INTERACTING PROTEIN"/>
    <property type="match status" value="1"/>
</dbReference>
<protein>
    <submittedName>
        <fullName evidence="2">Glucose/arabinose dehydrogenase, beta-propeller fold</fullName>
    </submittedName>
</protein>
<dbReference type="PROSITE" id="PS51257">
    <property type="entry name" value="PROKAR_LIPOPROTEIN"/>
    <property type="match status" value="1"/>
</dbReference>
<evidence type="ECO:0000313" key="2">
    <source>
        <dbReference type="EMBL" id="SFB47249.1"/>
    </source>
</evidence>
<name>A0A1I1BA80_9BACT</name>
<dbReference type="RefSeq" id="WP_092898913.1">
    <property type="nucleotide sequence ID" value="NZ_FOKK01000012.1"/>
</dbReference>
<reference evidence="2 3" key="1">
    <citation type="submission" date="2016-10" db="EMBL/GenBank/DDBJ databases">
        <authorList>
            <person name="de Groot N.N."/>
        </authorList>
    </citation>
    <scope>NUCLEOTIDE SEQUENCE [LARGE SCALE GENOMIC DNA]</scope>
    <source>
        <strain evidence="2 3">DSM 23399</strain>
    </source>
</reference>
<keyword evidence="3" id="KW-1185">Reference proteome</keyword>
<dbReference type="InterPro" id="IPR011042">
    <property type="entry name" value="6-blade_b-propeller_TolB-like"/>
</dbReference>
<evidence type="ECO:0000259" key="1">
    <source>
        <dbReference type="Pfam" id="PF07995"/>
    </source>
</evidence>
<dbReference type="InterPro" id="IPR011041">
    <property type="entry name" value="Quinoprot_gluc/sorb_DH_b-prop"/>
</dbReference>
<dbReference type="Proteomes" id="UP000198790">
    <property type="component" value="Unassembled WGS sequence"/>
</dbReference>
<dbReference type="EMBL" id="FOKK01000012">
    <property type="protein sequence ID" value="SFB47249.1"/>
    <property type="molecule type" value="Genomic_DNA"/>
</dbReference>
<dbReference type="InterPro" id="IPR012938">
    <property type="entry name" value="Glc/Sorbosone_DH"/>
</dbReference>
<dbReference type="AlphaFoldDB" id="A0A1I1BA80"/>
<gene>
    <name evidence="2" type="ORF">SAMN04489723_11225</name>
</gene>
<dbReference type="OrthoDB" id="9770043at2"/>
<dbReference type="SUPFAM" id="SSF50952">
    <property type="entry name" value="Soluble quinoprotein glucose dehydrogenase"/>
    <property type="match status" value="1"/>
</dbReference>
<dbReference type="STRING" id="237018.SAMN04489723_11225"/>
<proteinExistence type="predicted"/>
<dbReference type="Gene3D" id="2.120.10.30">
    <property type="entry name" value="TolB, C-terminal domain"/>
    <property type="match status" value="1"/>
</dbReference>
<feature type="domain" description="Glucose/Sorbosone dehydrogenase" evidence="1">
    <location>
        <begin position="57"/>
        <end position="377"/>
    </location>
</feature>
<accession>A0A1I1BA80</accession>